<evidence type="ECO:0000313" key="1">
    <source>
        <dbReference type="EMBL" id="MCU7555496.1"/>
    </source>
</evidence>
<reference evidence="2" key="1">
    <citation type="submission" date="2023-07" db="EMBL/GenBank/DDBJ databases">
        <title>Study on multiphase classification of strain Alteromonas salexigens isolated from the Yellow Sea.</title>
        <authorList>
            <person name="Sun L."/>
        </authorList>
    </citation>
    <scope>NUCLEOTIDE SEQUENCE [LARGE SCALE GENOMIC DNA]</scope>
    <source>
        <strain evidence="2">ASW11-19</strain>
    </source>
</reference>
<gene>
    <name evidence="1" type="ORF">OCL06_12945</name>
</gene>
<comment type="caution">
    <text evidence="1">The sequence shown here is derived from an EMBL/GenBank/DDBJ whole genome shotgun (WGS) entry which is preliminary data.</text>
</comment>
<sequence>MQESAVPFSSASELEAAIHALWENSDNTSGNPVTVEVRCQFPDSAQLGYFLNDPETARLGTPVFSTVDPGQVSFPVPDVLAPLPLGEFCAMLSEQVSLYRGALCGCELSLVPFHTDPRQLCEDLVIGPHDGSELAAHHAFVDYFAEEFGMLGFSRIGDVTLSQQGTARYLLHRPSRTLVKIVASHSLDGGRLTLMTWLSDGQVIASPAVEEKVSPVTDIPCCPLNHTHYPETQFQAHLQRVEAYRDSHMLVTAVPVESESDILALEDTLAAARQRDSGQVSQYTVSDEI</sequence>
<proteinExistence type="predicted"/>
<dbReference type="RefSeq" id="WP_262995219.1">
    <property type="nucleotide sequence ID" value="NZ_JAOTJC010000012.1"/>
</dbReference>
<keyword evidence="2" id="KW-1185">Reference proteome</keyword>
<evidence type="ECO:0000313" key="2">
    <source>
        <dbReference type="Proteomes" id="UP001209257"/>
    </source>
</evidence>
<protein>
    <submittedName>
        <fullName evidence="1">Uncharacterized protein</fullName>
    </submittedName>
</protein>
<dbReference type="Proteomes" id="UP001209257">
    <property type="component" value="Unassembled WGS sequence"/>
</dbReference>
<dbReference type="EMBL" id="JAOTJC010000012">
    <property type="protein sequence ID" value="MCU7555496.1"/>
    <property type="molecule type" value="Genomic_DNA"/>
</dbReference>
<name>A0ABT2VQA9_9ALTE</name>
<organism evidence="1 2">
    <name type="scientific">Alteromonas salexigens</name>
    <dbReference type="NCBI Taxonomy" id="2982530"/>
    <lineage>
        <taxon>Bacteria</taxon>
        <taxon>Pseudomonadati</taxon>
        <taxon>Pseudomonadota</taxon>
        <taxon>Gammaproteobacteria</taxon>
        <taxon>Alteromonadales</taxon>
        <taxon>Alteromonadaceae</taxon>
        <taxon>Alteromonas/Salinimonas group</taxon>
        <taxon>Alteromonas</taxon>
    </lineage>
</organism>
<accession>A0ABT2VQA9</accession>